<accession>A0A919LIP1</accession>
<evidence type="ECO:0000313" key="2">
    <source>
        <dbReference type="EMBL" id="GHI85684.1"/>
    </source>
</evidence>
<evidence type="ECO:0000256" key="1">
    <source>
        <dbReference type="SAM" id="MobiDB-lite"/>
    </source>
</evidence>
<keyword evidence="3" id="KW-1185">Reference proteome</keyword>
<reference evidence="2" key="1">
    <citation type="submission" date="2020-09" db="EMBL/GenBank/DDBJ databases">
        <title>Whole genome shotgun sequence of Streptomyces xanthophaeus NBRC 12829.</title>
        <authorList>
            <person name="Komaki H."/>
            <person name="Tamura T."/>
        </authorList>
    </citation>
    <scope>NUCLEOTIDE SEQUENCE</scope>
    <source>
        <strain evidence="2">NBRC 12829</strain>
    </source>
</reference>
<organism evidence="2 3">
    <name type="scientific">Streptomyces xanthophaeus</name>
    <dbReference type="NCBI Taxonomy" id="67385"/>
    <lineage>
        <taxon>Bacteria</taxon>
        <taxon>Bacillati</taxon>
        <taxon>Actinomycetota</taxon>
        <taxon>Actinomycetes</taxon>
        <taxon>Kitasatosporales</taxon>
        <taxon>Streptomycetaceae</taxon>
        <taxon>Streptomyces</taxon>
    </lineage>
</organism>
<feature type="compositionally biased region" description="Gly residues" evidence="1">
    <location>
        <begin position="27"/>
        <end position="39"/>
    </location>
</feature>
<dbReference type="EMBL" id="BNEE01000006">
    <property type="protein sequence ID" value="GHI85684.1"/>
    <property type="molecule type" value="Genomic_DNA"/>
</dbReference>
<gene>
    <name evidence="2" type="ORF">Sxan_30480</name>
</gene>
<comment type="caution">
    <text evidence="2">The sequence shown here is derived from an EMBL/GenBank/DDBJ whole genome shotgun (WGS) entry which is preliminary data.</text>
</comment>
<dbReference type="Proteomes" id="UP000600026">
    <property type="component" value="Unassembled WGS sequence"/>
</dbReference>
<sequence length="82" mass="8412">MGRTAGRTPRKAGREHGREVRRSTAAGSGGEGQGLADGGCGEALAVTIHPGARMVRRVREMQGYAMAFAPPAGRLVGGVPAR</sequence>
<feature type="compositionally biased region" description="Basic and acidic residues" evidence="1">
    <location>
        <begin position="12"/>
        <end position="22"/>
    </location>
</feature>
<protein>
    <submittedName>
        <fullName evidence="2">Uncharacterized protein</fullName>
    </submittedName>
</protein>
<name>A0A919LIP1_9ACTN</name>
<evidence type="ECO:0000313" key="3">
    <source>
        <dbReference type="Proteomes" id="UP000600026"/>
    </source>
</evidence>
<proteinExistence type="predicted"/>
<feature type="region of interest" description="Disordered" evidence="1">
    <location>
        <begin position="1"/>
        <end position="39"/>
    </location>
</feature>
<dbReference type="AlphaFoldDB" id="A0A919LIP1"/>